<organism evidence="3 4">
    <name type="scientific">Trichomonas vaginalis (strain ATCC PRA-98 / G3)</name>
    <dbReference type="NCBI Taxonomy" id="412133"/>
    <lineage>
        <taxon>Eukaryota</taxon>
        <taxon>Metamonada</taxon>
        <taxon>Parabasalia</taxon>
        <taxon>Trichomonadida</taxon>
        <taxon>Trichomonadidae</taxon>
        <taxon>Trichomonas</taxon>
    </lineage>
</organism>
<protein>
    <submittedName>
        <fullName evidence="3">Anion-transporting ATPase family protein</fullName>
    </submittedName>
</protein>
<dbReference type="InParanoid" id="A2DYZ3"/>
<evidence type="ECO:0000313" key="3">
    <source>
        <dbReference type="EMBL" id="EAY14404.1"/>
    </source>
</evidence>
<feature type="domain" description="ArsA/GET3 Anion-transporting ATPase-like" evidence="2">
    <location>
        <begin position="8"/>
        <end position="72"/>
    </location>
</feature>
<dbReference type="VEuPathDB" id="TrichDB:TVAGG3_0869130"/>
<dbReference type="VEuPathDB" id="TrichDB:TVAG_255960"/>
<evidence type="ECO:0000313" key="4">
    <source>
        <dbReference type="Proteomes" id="UP000001542"/>
    </source>
</evidence>
<dbReference type="STRING" id="5722.A2DYZ3"/>
<dbReference type="PANTHER" id="PTHR10803">
    <property type="entry name" value="ARSENICAL PUMP-DRIVING ATPASE ARSENITE-TRANSLOCATING ATPASE"/>
    <property type="match status" value="1"/>
</dbReference>
<dbReference type="RefSeq" id="XP_001326627.1">
    <property type="nucleotide sequence ID" value="XM_001326592.1"/>
</dbReference>
<dbReference type="PANTHER" id="PTHR10803:SF3">
    <property type="entry name" value="ATPASE GET3"/>
    <property type="match status" value="1"/>
</dbReference>
<dbReference type="GO" id="GO:0016887">
    <property type="term" value="F:ATP hydrolysis activity"/>
    <property type="evidence" value="ECO:0000318"/>
    <property type="project" value="GO_Central"/>
</dbReference>
<keyword evidence="4" id="KW-1185">Reference proteome</keyword>
<accession>A2DYZ3</accession>
<dbReference type="InterPro" id="IPR025723">
    <property type="entry name" value="ArsA/GET3_ATPase-like"/>
</dbReference>
<dbReference type="KEGG" id="tva:4772392"/>
<comment type="similarity">
    <text evidence="1">Belongs to the arsA ATPase family.</text>
</comment>
<dbReference type="Pfam" id="PF02374">
    <property type="entry name" value="ArsA_ATPase"/>
    <property type="match status" value="2"/>
</dbReference>
<evidence type="ECO:0000256" key="1">
    <source>
        <dbReference type="ARBA" id="ARBA00011040"/>
    </source>
</evidence>
<dbReference type="SMR" id="A2DYZ3"/>
<dbReference type="eggNOG" id="KOG2825">
    <property type="taxonomic scope" value="Eukaryota"/>
</dbReference>
<reference evidence="3" key="2">
    <citation type="journal article" date="2007" name="Science">
        <title>Draft genome sequence of the sexually transmitted pathogen Trichomonas vaginalis.</title>
        <authorList>
            <person name="Carlton J.M."/>
            <person name="Hirt R.P."/>
            <person name="Silva J.C."/>
            <person name="Delcher A.L."/>
            <person name="Schatz M."/>
            <person name="Zhao Q."/>
            <person name="Wortman J.R."/>
            <person name="Bidwell S.L."/>
            <person name="Alsmark U.C.M."/>
            <person name="Besteiro S."/>
            <person name="Sicheritz-Ponten T."/>
            <person name="Noel C.J."/>
            <person name="Dacks J.B."/>
            <person name="Foster P.G."/>
            <person name="Simillion C."/>
            <person name="Van de Peer Y."/>
            <person name="Miranda-Saavedra D."/>
            <person name="Barton G.J."/>
            <person name="Westrop G.D."/>
            <person name="Mueller S."/>
            <person name="Dessi D."/>
            <person name="Fiori P.L."/>
            <person name="Ren Q."/>
            <person name="Paulsen I."/>
            <person name="Zhang H."/>
            <person name="Bastida-Corcuera F.D."/>
            <person name="Simoes-Barbosa A."/>
            <person name="Brown M.T."/>
            <person name="Hayes R.D."/>
            <person name="Mukherjee M."/>
            <person name="Okumura C.Y."/>
            <person name="Schneider R."/>
            <person name="Smith A.J."/>
            <person name="Vanacova S."/>
            <person name="Villalvazo M."/>
            <person name="Haas B.J."/>
            <person name="Pertea M."/>
            <person name="Feldblyum T.V."/>
            <person name="Utterback T.R."/>
            <person name="Shu C.L."/>
            <person name="Osoegawa K."/>
            <person name="de Jong P.J."/>
            <person name="Hrdy I."/>
            <person name="Horvathova L."/>
            <person name="Zubacova Z."/>
            <person name="Dolezal P."/>
            <person name="Malik S.B."/>
            <person name="Logsdon J.M. Jr."/>
            <person name="Henze K."/>
            <person name="Gupta A."/>
            <person name="Wang C.C."/>
            <person name="Dunne R.L."/>
            <person name="Upcroft J.A."/>
            <person name="Upcroft P."/>
            <person name="White O."/>
            <person name="Salzberg S.L."/>
            <person name="Tang P."/>
            <person name="Chiu C.-H."/>
            <person name="Lee Y.-S."/>
            <person name="Embley T.M."/>
            <person name="Coombs G.H."/>
            <person name="Mottram J.C."/>
            <person name="Tachezy J."/>
            <person name="Fraser-Liggett C.M."/>
            <person name="Johnson P.J."/>
        </authorList>
    </citation>
    <scope>NUCLEOTIDE SEQUENCE [LARGE SCALE GENOMIC DNA]</scope>
    <source>
        <strain evidence="3">G3</strain>
    </source>
</reference>
<dbReference type="Gene3D" id="3.40.50.300">
    <property type="entry name" value="P-loop containing nucleotide triphosphate hydrolases"/>
    <property type="match status" value="1"/>
</dbReference>
<proteinExistence type="inferred from homology"/>
<dbReference type="EMBL" id="DS113271">
    <property type="protein sequence ID" value="EAY14404.1"/>
    <property type="molecule type" value="Genomic_DNA"/>
</dbReference>
<dbReference type="SUPFAM" id="SSF52540">
    <property type="entry name" value="P-loop containing nucleoside triphosphate hydrolases"/>
    <property type="match status" value="1"/>
</dbReference>
<dbReference type="InterPro" id="IPR027417">
    <property type="entry name" value="P-loop_NTPase"/>
</dbReference>
<name>A2DYZ3_TRIV3</name>
<sequence>MVLDSDFKWIFVGGRNEAGKSTIAASIALQLSKIKNRVLLISLDPTESLNAIFKTKFNDLPKHIPGSKTLWVMYSYFKYNSPIGEIETSALANIFANIMIDDFDVVVFDMYSIKSTVSLFEITMKSAARLNSSSIESIISLFESFIFDTRKITSLLRQTTKRLKNNKETAFVICLHPNYWPLLDTENLYQYLIEEKISIPYMIINKIYEKEESSCQRCVWFGSRQQDFIKNIYDLYQDIEIVKIPYLYDEIAGTDSLQSIIDYMQPLFSSKIQEK</sequence>
<dbReference type="GO" id="GO:0005524">
    <property type="term" value="F:ATP binding"/>
    <property type="evidence" value="ECO:0007669"/>
    <property type="project" value="InterPro"/>
</dbReference>
<dbReference type="OrthoDB" id="1770at2759"/>
<dbReference type="AlphaFoldDB" id="A2DYZ3"/>
<dbReference type="Proteomes" id="UP000001542">
    <property type="component" value="Unassembled WGS sequence"/>
</dbReference>
<dbReference type="CDD" id="cd02035">
    <property type="entry name" value="ArsA"/>
    <property type="match status" value="1"/>
</dbReference>
<reference evidence="3" key="1">
    <citation type="submission" date="2006-10" db="EMBL/GenBank/DDBJ databases">
        <authorList>
            <person name="Amadeo P."/>
            <person name="Zhao Q."/>
            <person name="Wortman J."/>
            <person name="Fraser-Liggett C."/>
            <person name="Carlton J."/>
        </authorList>
    </citation>
    <scope>NUCLEOTIDE SEQUENCE</scope>
    <source>
        <strain evidence="3">G3</strain>
    </source>
</reference>
<dbReference type="GO" id="GO:0043529">
    <property type="term" value="C:GET complex"/>
    <property type="evidence" value="ECO:0000318"/>
    <property type="project" value="GO_Central"/>
</dbReference>
<dbReference type="GO" id="GO:0071816">
    <property type="term" value="P:tail-anchored membrane protein insertion into ER membrane"/>
    <property type="evidence" value="ECO:0000318"/>
    <property type="project" value="GO_Central"/>
</dbReference>
<dbReference type="InterPro" id="IPR016300">
    <property type="entry name" value="ATPase_ArsA/GET3"/>
</dbReference>
<evidence type="ECO:0000259" key="2">
    <source>
        <dbReference type="Pfam" id="PF02374"/>
    </source>
</evidence>
<feature type="domain" description="ArsA/GET3 Anion-transporting ATPase-like" evidence="2">
    <location>
        <begin position="88"/>
        <end position="263"/>
    </location>
</feature>
<gene>
    <name evidence="3" type="ORF">TVAG_255960</name>
</gene>